<evidence type="ECO:0000256" key="2">
    <source>
        <dbReference type="ARBA" id="ARBA00005369"/>
    </source>
</evidence>
<comment type="subcellular location">
    <subcellularLocation>
        <location evidence="1">Cytoplasm</location>
    </subcellularLocation>
</comment>
<dbReference type="Gene3D" id="3.40.50.150">
    <property type="entry name" value="Vaccinia Virus protein VP39"/>
    <property type="match status" value="1"/>
</dbReference>
<dbReference type="InterPro" id="IPR000682">
    <property type="entry name" value="PCMT"/>
</dbReference>
<dbReference type="PANTHER" id="PTHR11579">
    <property type="entry name" value="PROTEIN-L-ISOASPARTATE O-METHYLTRANSFERASE"/>
    <property type="match status" value="1"/>
</dbReference>
<evidence type="ECO:0000256" key="9">
    <source>
        <dbReference type="ARBA" id="ARBA00030757"/>
    </source>
</evidence>
<evidence type="ECO:0000313" key="12">
    <source>
        <dbReference type="EMBL" id="RJL24035.1"/>
    </source>
</evidence>
<dbReference type="SUPFAM" id="SSF53335">
    <property type="entry name" value="S-adenosyl-L-methionine-dependent methyltransferases"/>
    <property type="match status" value="1"/>
</dbReference>
<keyword evidence="7 12" id="KW-0808">Transferase</keyword>
<keyword evidence="6 12" id="KW-0489">Methyltransferase</keyword>
<evidence type="ECO:0000256" key="8">
    <source>
        <dbReference type="ARBA" id="ARBA00022691"/>
    </source>
</evidence>
<evidence type="ECO:0000256" key="4">
    <source>
        <dbReference type="ARBA" id="ARBA00013346"/>
    </source>
</evidence>
<dbReference type="EMBL" id="QZEY01000017">
    <property type="protein sequence ID" value="RJL24035.1"/>
    <property type="molecule type" value="Genomic_DNA"/>
</dbReference>
<protein>
    <recommendedName>
        <fullName evidence="4">Protein-L-isoaspartate O-methyltransferase</fullName>
        <ecNumber evidence="3">2.1.1.77</ecNumber>
    </recommendedName>
    <alternativeName>
        <fullName evidence="11">L-isoaspartyl protein carboxyl methyltransferase</fullName>
    </alternativeName>
    <alternativeName>
        <fullName evidence="9">Protein L-isoaspartyl methyltransferase</fullName>
    </alternativeName>
    <alternativeName>
        <fullName evidence="10">Protein-beta-aspartate methyltransferase</fullName>
    </alternativeName>
</protein>
<evidence type="ECO:0000256" key="11">
    <source>
        <dbReference type="ARBA" id="ARBA00031350"/>
    </source>
</evidence>
<dbReference type="EC" id="2.1.1.77" evidence="3"/>
<dbReference type="Pfam" id="PF01135">
    <property type="entry name" value="PCMT"/>
    <property type="match status" value="1"/>
</dbReference>
<dbReference type="PANTHER" id="PTHR11579:SF0">
    <property type="entry name" value="PROTEIN-L-ISOASPARTATE(D-ASPARTATE) O-METHYLTRANSFERASE"/>
    <property type="match status" value="1"/>
</dbReference>
<dbReference type="CDD" id="cd02440">
    <property type="entry name" value="AdoMet_MTases"/>
    <property type="match status" value="1"/>
</dbReference>
<evidence type="ECO:0000256" key="6">
    <source>
        <dbReference type="ARBA" id="ARBA00022603"/>
    </source>
</evidence>
<dbReference type="GO" id="GO:0004719">
    <property type="term" value="F:protein-L-isoaspartate (D-aspartate) O-methyltransferase activity"/>
    <property type="evidence" value="ECO:0007669"/>
    <property type="project" value="UniProtKB-EC"/>
</dbReference>
<evidence type="ECO:0000256" key="1">
    <source>
        <dbReference type="ARBA" id="ARBA00004496"/>
    </source>
</evidence>
<reference evidence="12 13" key="1">
    <citation type="submission" date="2018-09" db="EMBL/GenBank/DDBJ databases">
        <title>YIM 75507 draft genome.</title>
        <authorList>
            <person name="Tang S."/>
            <person name="Feng Y."/>
        </authorList>
    </citation>
    <scope>NUCLEOTIDE SEQUENCE [LARGE SCALE GENOMIC DNA]</scope>
    <source>
        <strain evidence="12 13">YIM 75507</strain>
    </source>
</reference>
<comment type="caution">
    <text evidence="12">The sequence shown here is derived from an EMBL/GenBank/DDBJ whole genome shotgun (WGS) entry which is preliminary data.</text>
</comment>
<accession>A0A3A4A642</accession>
<comment type="similarity">
    <text evidence="2">Belongs to the methyltransferase superfamily. L-isoaspartyl/D-aspartyl protein methyltransferase family.</text>
</comment>
<proteinExistence type="inferred from homology"/>
<evidence type="ECO:0000256" key="7">
    <source>
        <dbReference type="ARBA" id="ARBA00022679"/>
    </source>
</evidence>
<keyword evidence="8" id="KW-0949">S-adenosyl-L-methionine</keyword>
<sequence>MEWEPYARQLADQVAHPVSRWRPIIAAVPRHRFVPHWWAWRYRQNIEPEFELATPQDRQAWLTNVYDDRSLITQVGPHHADHASPGEVRVGHPTSSATLPSLLVQMFRHAFISDGMNVLDVGTGSGYGTALLATCLGDGRVTSIDVDPYLTQAARDRLAELGLHPHLITADATGTVLGTYDRIIATVSVRPVPRTWLEVLRPGGRLVTTIAETALILTADMNDDGTASGRIEWDRAGFMHTRSGPAYKGVSPDMWARAREDKGEDITSGRYPLVNVPESWDLWSTLGVLHPGIEHHYEEDERTNTRTAYMVHQDGSWARATSRGGTNPVVHQGGPRRLWDLLDGLREMWLREGSLPVYGAKADIAKDGTIRLRRGRWEATLT</sequence>
<name>A0A3A4A642_9ACTN</name>
<dbReference type="GO" id="GO:0032259">
    <property type="term" value="P:methylation"/>
    <property type="evidence" value="ECO:0007669"/>
    <property type="project" value="UniProtKB-KW"/>
</dbReference>
<evidence type="ECO:0000256" key="5">
    <source>
        <dbReference type="ARBA" id="ARBA00022490"/>
    </source>
</evidence>
<gene>
    <name evidence="12" type="ORF">D5H75_31470</name>
</gene>
<dbReference type="RefSeq" id="WP_119930291.1">
    <property type="nucleotide sequence ID" value="NZ_QZEY01000017.1"/>
</dbReference>
<evidence type="ECO:0000256" key="3">
    <source>
        <dbReference type="ARBA" id="ARBA00011890"/>
    </source>
</evidence>
<dbReference type="AlphaFoldDB" id="A0A3A4A642"/>
<organism evidence="12 13">
    <name type="scientific">Bailinhaonella thermotolerans</name>
    <dbReference type="NCBI Taxonomy" id="1070861"/>
    <lineage>
        <taxon>Bacteria</taxon>
        <taxon>Bacillati</taxon>
        <taxon>Actinomycetota</taxon>
        <taxon>Actinomycetes</taxon>
        <taxon>Streptosporangiales</taxon>
        <taxon>Streptosporangiaceae</taxon>
        <taxon>Bailinhaonella</taxon>
    </lineage>
</organism>
<evidence type="ECO:0000313" key="13">
    <source>
        <dbReference type="Proteomes" id="UP000265768"/>
    </source>
</evidence>
<evidence type="ECO:0000256" key="10">
    <source>
        <dbReference type="ARBA" id="ARBA00031323"/>
    </source>
</evidence>
<dbReference type="InterPro" id="IPR029063">
    <property type="entry name" value="SAM-dependent_MTases_sf"/>
</dbReference>
<dbReference type="OrthoDB" id="3450072at2"/>
<dbReference type="Proteomes" id="UP000265768">
    <property type="component" value="Unassembled WGS sequence"/>
</dbReference>
<keyword evidence="5" id="KW-0963">Cytoplasm</keyword>
<keyword evidence="13" id="KW-1185">Reference proteome</keyword>
<dbReference type="GO" id="GO:0005737">
    <property type="term" value="C:cytoplasm"/>
    <property type="evidence" value="ECO:0007669"/>
    <property type="project" value="UniProtKB-SubCell"/>
</dbReference>